<keyword evidence="3" id="KW-0859">Xylose metabolism</keyword>
<evidence type="ECO:0000256" key="1">
    <source>
        <dbReference type="ARBA" id="ARBA00002486"/>
    </source>
</evidence>
<dbReference type="SUPFAM" id="SSF46785">
    <property type="entry name" value="Winged helix' DNA-binding domain"/>
    <property type="match status" value="1"/>
</dbReference>
<dbReference type="EMBL" id="AB009593">
    <property type="protein sequence ID" value="BAA31870.1"/>
    <property type="molecule type" value="Genomic_DNA"/>
</dbReference>
<dbReference type="PANTHER" id="PTHR18964:SF149">
    <property type="entry name" value="BIFUNCTIONAL UDP-N-ACETYLGLUCOSAMINE 2-EPIMERASE_N-ACETYLMANNOSAMINE KINASE"/>
    <property type="match status" value="1"/>
</dbReference>
<dbReference type="InterPro" id="IPR049874">
    <property type="entry name" value="ROK_cs"/>
</dbReference>
<dbReference type="SUPFAM" id="SSF53067">
    <property type="entry name" value="Actin-like ATPase domain"/>
    <property type="match status" value="1"/>
</dbReference>
<dbReference type="CDD" id="cd24077">
    <property type="entry name" value="ASKHA_ATPase_ROK_SaXylR-like"/>
    <property type="match status" value="1"/>
</dbReference>
<organism evidence="4">
    <name type="scientific">Tetragenococcus halophilus</name>
    <name type="common">Pediococcus halophilus</name>
    <dbReference type="NCBI Taxonomy" id="51669"/>
    <lineage>
        <taxon>Bacteria</taxon>
        <taxon>Bacillati</taxon>
        <taxon>Bacillota</taxon>
        <taxon>Bacilli</taxon>
        <taxon>Lactobacillales</taxon>
        <taxon>Enterococcaceae</taxon>
        <taxon>Tetragenococcus</taxon>
    </lineage>
</organism>
<sequence length="386" mass="43427">MQTYNPTHQSEPLILKNIIDYQEISRAKLTKITNLTKSSVSDITKTLLDKDIIYESKVGNSTNSGGRRPIYLKFNENSALVIGIEIGRNYIKGGLSYINGSLIREKSYTQITINRYNIIDTLSQIIQQLCSDLPKSSYGIIGVGVAIHGSIYKNKITFVPYSDMDEIELQEKLSSHTHLPVFLINEANASALGEYTFTSNSESLISISIQDGIGAGIIEKGILYSGKNGNAGEIGHTTLYPDGRLCPCGNHGCLEQYASTTILYKEISKLKEVEYCDLHQVINYWHNDEEVIQLLKNNAKLISIGVNNIVSMYDPETVVINNELYREIPDLINVIEKHLTRRNNRNVFIKNTSLEDKTTLYGCLSLVIRQFLKLNKIKFNTNIFLT</sequence>
<proteinExistence type="inferred from homology"/>
<dbReference type="AlphaFoldDB" id="O82844"/>
<dbReference type="Gene3D" id="1.10.10.10">
    <property type="entry name" value="Winged helix-like DNA-binding domain superfamily/Winged helix DNA-binding domain"/>
    <property type="match status" value="1"/>
</dbReference>
<dbReference type="PANTHER" id="PTHR18964">
    <property type="entry name" value="ROK (REPRESSOR, ORF, KINASE) FAMILY"/>
    <property type="match status" value="1"/>
</dbReference>
<gene>
    <name evidence="4" type="primary">xylR</name>
</gene>
<protein>
    <submittedName>
        <fullName evidence="4">Xylose repressor</fullName>
    </submittedName>
</protein>
<dbReference type="PROSITE" id="PS01125">
    <property type="entry name" value="ROK"/>
    <property type="match status" value="1"/>
</dbReference>
<dbReference type="Pfam" id="PF00480">
    <property type="entry name" value="ROK"/>
    <property type="match status" value="1"/>
</dbReference>
<dbReference type="InterPro" id="IPR036390">
    <property type="entry name" value="WH_DNA-bd_sf"/>
</dbReference>
<dbReference type="InterPro" id="IPR036388">
    <property type="entry name" value="WH-like_DNA-bd_sf"/>
</dbReference>
<dbReference type="Gene3D" id="3.30.420.40">
    <property type="match status" value="2"/>
</dbReference>
<comment type="similarity">
    <text evidence="2">Belongs to the ROK (NagC/XylR) family.</text>
</comment>
<dbReference type="GO" id="GO:0042732">
    <property type="term" value="P:D-xylose metabolic process"/>
    <property type="evidence" value="ECO:0007669"/>
    <property type="project" value="UniProtKB-KW"/>
</dbReference>
<evidence type="ECO:0000313" key="4">
    <source>
        <dbReference type="EMBL" id="BAA31870.1"/>
    </source>
</evidence>
<dbReference type="InterPro" id="IPR000600">
    <property type="entry name" value="ROK"/>
</dbReference>
<keyword evidence="3" id="KW-0119">Carbohydrate metabolism</keyword>
<dbReference type="InterPro" id="IPR043129">
    <property type="entry name" value="ATPase_NBD"/>
</dbReference>
<name>O82844_TETHA</name>
<reference evidence="4" key="1">
    <citation type="journal article" date="1998" name="Appl. Environ. Microbiol.">
        <title>Sequencing and characterization of the xyl operon of a Gram-positive bacterium, Tetragenococcus halophila.</title>
        <authorList>
            <person name="Takeda Y."/>
            <person name="Takase K."/>
            <person name="Yamato I."/>
            <person name="Abe K."/>
        </authorList>
    </citation>
    <scope>NUCLEOTIDE SEQUENCE</scope>
    <source>
        <strain evidence="4">I-13</strain>
    </source>
</reference>
<accession>O82844</accession>
<evidence type="ECO:0000256" key="2">
    <source>
        <dbReference type="ARBA" id="ARBA00006479"/>
    </source>
</evidence>
<comment type="function">
    <text evidence="1">Transcriptional repressor of xylose-utilizing enzymes.</text>
</comment>
<evidence type="ECO:0000256" key="3">
    <source>
        <dbReference type="ARBA" id="ARBA00022629"/>
    </source>
</evidence>